<proteinExistence type="inferred from homology"/>
<dbReference type="PANTHER" id="PTHR42711:SF5">
    <property type="entry name" value="ABC TRANSPORTER ATP-BINDING PROTEIN NATA"/>
    <property type="match status" value="1"/>
</dbReference>
<dbReference type="PANTHER" id="PTHR42711">
    <property type="entry name" value="ABC TRANSPORTER ATP-BINDING PROTEIN"/>
    <property type="match status" value="1"/>
</dbReference>
<name>A0A2S6I0A8_9BACT</name>
<evidence type="ECO:0000256" key="1">
    <source>
        <dbReference type="ARBA" id="ARBA00005417"/>
    </source>
</evidence>
<evidence type="ECO:0000256" key="3">
    <source>
        <dbReference type="ARBA" id="ARBA00022458"/>
    </source>
</evidence>
<keyword evidence="3" id="KW-0536">Nodulation</keyword>
<organism evidence="7 8">
    <name type="scientific">Neolewinella xylanilytica</name>
    <dbReference type="NCBI Taxonomy" id="1514080"/>
    <lineage>
        <taxon>Bacteria</taxon>
        <taxon>Pseudomonadati</taxon>
        <taxon>Bacteroidota</taxon>
        <taxon>Saprospiria</taxon>
        <taxon>Saprospirales</taxon>
        <taxon>Lewinellaceae</taxon>
        <taxon>Neolewinella</taxon>
    </lineage>
</organism>
<protein>
    <submittedName>
        <fullName evidence="7">ABC transporter family protein</fullName>
    </submittedName>
</protein>
<sequence>MTVRMEDVSKRFGRQWVIKQFSEAFHTDTIYGIRGRNGSGKSTLLRMLSGQLSPSRGRVVFQKAGVAIPPDRIYRYVSWTGPYFEVVEELTVLEMLTFHFRLKPAAEGMTPAIILDRTGLTPFADRPLLDCSSGMRQRILLATALYAAAPILLLDEPTVTLDREAAEWFEAELQRFAVGRLTVIASNDPRDLKACASVTDL</sequence>
<evidence type="ECO:0000259" key="6">
    <source>
        <dbReference type="PROSITE" id="PS50893"/>
    </source>
</evidence>
<dbReference type="PROSITE" id="PS00211">
    <property type="entry name" value="ABC_TRANSPORTER_1"/>
    <property type="match status" value="1"/>
</dbReference>
<dbReference type="GO" id="GO:0005524">
    <property type="term" value="F:ATP binding"/>
    <property type="evidence" value="ECO:0007669"/>
    <property type="project" value="UniProtKB-KW"/>
</dbReference>
<keyword evidence="8" id="KW-1185">Reference proteome</keyword>
<feature type="domain" description="ABC transporter" evidence="6">
    <location>
        <begin position="3"/>
        <end position="198"/>
    </location>
</feature>
<dbReference type="InterPro" id="IPR050763">
    <property type="entry name" value="ABC_transporter_ATP-binding"/>
</dbReference>
<gene>
    <name evidence="7" type="ORF">CLV84_4049</name>
</gene>
<dbReference type="InterPro" id="IPR017871">
    <property type="entry name" value="ABC_transporter-like_CS"/>
</dbReference>
<dbReference type="InterPro" id="IPR027417">
    <property type="entry name" value="P-loop_NTPase"/>
</dbReference>
<keyword evidence="2" id="KW-0813">Transport</keyword>
<evidence type="ECO:0000256" key="4">
    <source>
        <dbReference type="ARBA" id="ARBA00022741"/>
    </source>
</evidence>
<keyword evidence="4" id="KW-0547">Nucleotide-binding</keyword>
<evidence type="ECO:0000313" key="8">
    <source>
        <dbReference type="Proteomes" id="UP000237662"/>
    </source>
</evidence>
<dbReference type="InterPro" id="IPR003593">
    <property type="entry name" value="AAA+_ATPase"/>
</dbReference>
<dbReference type="SUPFAM" id="SSF52540">
    <property type="entry name" value="P-loop containing nucleoside triphosphate hydrolases"/>
    <property type="match status" value="1"/>
</dbReference>
<dbReference type="Pfam" id="PF00005">
    <property type="entry name" value="ABC_tran"/>
    <property type="match status" value="1"/>
</dbReference>
<reference evidence="7 8" key="1">
    <citation type="submission" date="2018-02" db="EMBL/GenBank/DDBJ databases">
        <title>Genomic Encyclopedia of Archaeal and Bacterial Type Strains, Phase II (KMG-II): from individual species to whole genera.</title>
        <authorList>
            <person name="Goeker M."/>
        </authorList>
    </citation>
    <scope>NUCLEOTIDE SEQUENCE [LARGE SCALE GENOMIC DNA]</scope>
    <source>
        <strain evidence="7 8">DSM 29526</strain>
    </source>
</reference>
<comment type="caution">
    <text evidence="7">The sequence shown here is derived from an EMBL/GenBank/DDBJ whole genome shotgun (WGS) entry which is preliminary data.</text>
</comment>
<evidence type="ECO:0000256" key="5">
    <source>
        <dbReference type="ARBA" id="ARBA00022840"/>
    </source>
</evidence>
<dbReference type="PROSITE" id="PS50893">
    <property type="entry name" value="ABC_TRANSPORTER_2"/>
    <property type="match status" value="1"/>
</dbReference>
<evidence type="ECO:0000313" key="7">
    <source>
        <dbReference type="EMBL" id="PPK84280.1"/>
    </source>
</evidence>
<accession>A0A2S6I0A8</accession>
<dbReference type="EMBL" id="PTJC01000008">
    <property type="protein sequence ID" value="PPK84280.1"/>
    <property type="molecule type" value="Genomic_DNA"/>
</dbReference>
<dbReference type="Gene3D" id="3.40.50.300">
    <property type="entry name" value="P-loop containing nucleotide triphosphate hydrolases"/>
    <property type="match status" value="1"/>
</dbReference>
<dbReference type="Proteomes" id="UP000237662">
    <property type="component" value="Unassembled WGS sequence"/>
</dbReference>
<dbReference type="GO" id="GO:0016887">
    <property type="term" value="F:ATP hydrolysis activity"/>
    <property type="evidence" value="ECO:0007669"/>
    <property type="project" value="InterPro"/>
</dbReference>
<dbReference type="SMART" id="SM00382">
    <property type="entry name" value="AAA"/>
    <property type="match status" value="1"/>
</dbReference>
<comment type="similarity">
    <text evidence="1">Belongs to the ABC transporter superfamily.</text>
</comment>
<keyword evidence="5" id="KW-0067">ATP-binding</keyword>
<dbReference type="InterPro" id="IPR003439">
    <property type="entry name" value="ABC_transporter-like_ATP-bd"/>
</dbReference>
<dbReference type="AlphaFoldDB" id="A0A2S6I0A8"/>
<evidence type="ECO:0000256" key="2">
    <source>
        <dbReference type="ARBA" id="ARBA00022448"/>
    </source>
</evidence>